<dbReference type="RefSeq" id="WP_193942962.1">
    <property type="nucleotide sequence ID" value="NZ_JADEWB010000066.1"/>
</dbReference>
<dbReference type="Proteomes" id="UP000606776">
    <property type="component" value="Unassembled WGS sequence"/>
</dbReference>
<gene>
    <name evidence="1" type="ORF">IQ227_12940</name>
</gene>
<sequence length="59" mass="6677">MSESGCPEFKDLQDGIIRNFKITVTYHLSPVTYHQSPVTSHQSPVTSHQSPNSVRIMVY</sequence>
<keyword evidence="2" id="KW-1185">Reference proteome</keyword>
<evidence type="ECO:0000313" key="1">
    <source>
        <dbReference type="EMBL" id="MBE9236905.1"/>
    </source>
</evidence>
<organism evidence="1 2">
    <name type="scientific">Sphaerospermopsis aphanizomenoides LEGE 00250</name>
    <dbReference type="NCBI Taxonomy" id="2777972"/>
    <lineage>
        <taxon>Bacteria</taxon>
        <taxon>Bacillati</taxon>
        <taxon>Cyanobacteriota</taxon>
        <taxon>Cyanophyceae</taxon>
        <taxon>Nostocales</taxon>
        <taxon>Aphanizomenonaceae</taxon>
        <taxon>Sphaerospermopsis</taxon>
        <taxon>Sphaerospermopsis aphanizomenoides</taxon>
    </lineage>
</organism>
<reference evidence="1 2" key="1">
    <citation type="submission" date="2020-10" db="EMBL/GenBank/DDBJ databases">
        <authorList>
            <person name="Castelo-Branco R."/>
            <person name="Eusebio N."/>
            <person name="Adriana R."/>
            <person name="Vieira A."/>
            <person name="Brugerolle De Fraissinette N."/>
            <person name="Rezende De Castro R."/>
            <person name="Schneider M.P."/>
            <person name="Vasconcelos V."/>
            <person name="Leao P.N."/>
        </authorList>
    </citation>
    <scope>NUCLEOTIDE SEQUENCE [LARGE SCALE GENOMIC DNA]</scope>
    <source>
        <strain evidence="1 2">LEGE 00250</strain>
    </source>
</reference>
<name>A0ABR9VEJ4_9CYAN</name>
<proteinExistence type="predicted"/>
<protein>
    <submittedName>
        <fullName evidence="1">Uncharacterized protein</fullName>
    </submittedName>
</protein>
<evidence type="ECO:0000313" key="2">
    <source>
        <dbReference type="Proteomes" id="UP000606776"/>
    </source>
</evidence>
<dbReference type="EMBL" id="JADEWB010000066">
    <property type="protein sequence ID" value="MBE9236905.1"/>
    <property type="molecule type" value="Genomic_DNA"/>
</dbReference>
<accession>A0ABR9VEJ4</accession>
<comment type="caution">
    <text evidence="1">The sequence shown here is derived from an EMBL/GenBank/DDBJ whole genome shotgun (WGS) entry which is preliminary data.</text>
</comment>